<dbReference type="Pfam" id="PF02582">
    <property type="entry name" value="DUF155"/>
    <property type="match status" value="1"/>
</dbReference>
<name>A0A4S3J2X0_9EURO</name>
<feature type="region of interest" description="Disordered" evidence="2">
    <location>
        <begin position="1"/>
        <end position="38"/>
    </location>
</feature>
<evidence type="ECO:0000313" key="6">
    <source>
        <dbReference type="EMBL" id="THC88922.1"/>
    </source>
</evidence>
<dbReference type="Proteomes" id="UP000324241">
    <property type="component" value="Unassembled WGS sequence"/>
</dbReference>
<keyword evidence="3" id="KW-0812">Transmembrane</keyword>
<proteinExistence type="inferred from homology"/>
<evidence type="ECO:0000256" key="1">
    <source>
        <dbReference type="ARBA" id="ARBA00008306"/>
    </source>
</evidence>
<dbReference type="GO" id="GO:0005739">
    <property type="term" value="C:mitochondrion"/>
    <property type="evidence" value="ECO:0007669"/>
    <property type="project" value="UniProtKB-ARBA"/>
</dbReference>
<dbReference type="PANTHER" id="PTHR16255:SF4">
    <property type="entry name" value="SPORULATION PROTEIN RMD8"/>
    <property type="match status" value="1"/>
</dbReference>
<keyword evidence="3" id="KW-0472">Membrane</keyword>
<feature type="compositionally biased region" description="Basic and acidic residues" evidence="2">
    <location>
        <begin position="322"/>
        <end position="349"/>
    </location>
</feature>
<feature type="compositionally biased region" description="Acidic residues" evidence="2">
    <location>
        <begin position="136"/>
        <end position="153"/>
    </location>
</feature>
<evidence type="ECO:0000313" key="8">
    <source>
        <dbReference type="Proteomes" id="UP000324241"/>
    </source>
</evidence>
<feature type="region of interest" description="Disordered" evidence="2">
    <location>
        <begin position="322"/>
        <end position="357"/>
    </location>
</feature>
<comment type="similarity">
    <text evidence="1">Belongs to the RMD1/sif2 family.</text>
</comment>
<dbReference type="RefSeq" id="XP_033428151.1">
    <property type="nucleotide sequence ID" value="XM_033569345.1"/>
</dbReference>
<dbReference type="OrthoDB" id="18302at2759"/>
<reference evidence="5 8" key="2">
    <citation type="submission" date="2019-08" db="EMBL/GenBank/DDBJ databases">
        <title>The genome sequence of a newly discovered highly antifungal drug resistant Aspergillus species, Aspergillus tanneri NIH 1004.</title>
        <authorList>
            <person name="Mounaud S."/>
            <person name="Singh I."/>
            <person name="Joardar V."/>
            <person name="Pakala S."/>
            <person name="Pakala S."/>
            <person name="Venepally P."/>
            <person name="Chung J.K."/>
            <person name="Losada L."/>
            <person name="Nierman W.C."/>
        </authorList>
    </citation>
    <scope>NUCLEOTIDE SEQUENCE [LARGE SCALE GENOMIC DNA]</scope>
    <source>
        <strain evidence="5 8">NIH1004</strain>
    </source>
</reference>
<accession>A0A4S3J2X0</accession>
<dbReference type="Proteomes" id="UP000308092">
    <property type="component" value="Unassembled WGS sequence"/>
</dbReference>
<feature type="domain" description="DUF155" evidence="4">
    <location>
        <begin position="387"/>
        <end position="571"/>
    </location>
</feature>
<comment type="caution">
    <text evidence="6">The sequence shown here is derived from an EMBL/GenBank/DDBJ whole genome shotgun (WGS) entry which is preliminary data.</text>
</comment>
<evidence type="ECO:0000313" key="5">
    <source>
        <dbReference type="EMBL" id="KAA8648790.1"/>
    </source>
</evidence>
<dbReference type="InterPro" id="IPR051624">
    <property type="entry name" value="RMD1/Sad1-interacting"/>
</dbReference>
<dbReference type="EMBL" id="SOSA01000741">
    <property type="protein sequence ID" value="THC88922.1"/>
    <property type="molecule type" value="Genomic_DNA"/>
</dbReference>
<evidence type="ECO:0000256" key="3">
    <source>
        <dbReference type="SAM" id="Phobius"/>
    </source>
</evidence>
<feature type="region of interest" description="Disordered" evidence="2">
    <location>
        <begin position="107"/>
        <end position="153"/>
    </location>
</feature>
<evidence type="ECO:0000256" key="2">
    <source>
        <dbReference type="SAM" id="MobiDB-lite"/>
    </source>
</evidence>
<keyword evidence="7" id="KW-1185">Reference proteome</keyword>
<dbReference type="PANTHER" id="PTHR16255">
    <property type="entry name" value="REQUIRED FOR MEIOTIC NUCLEAR DIVISION PROTEIN 1 HOMOLOG"/>
    <property type="match status" value="1"/>
</dbReference>
<keyword evidence="3" id="KW-1133">Transmembrane helix</keyword>
<dbReference type="EMBL" id="QUQM01000003">
    <property type="protein sequence ID" value="KAA8648790.1"/>
    <property type="molecule type" value="Genomic_DNA"/>
</dbReference>
<feature type="transmembrane region" description="Helical" evidence="3">
    <location>
        <begin position="598"/>
        <end position="617"/>
    </location>
</feature>
<organism evidence="6 7">
    <name type="scientific">Aspergillus tanneri</name>
    <dbReference type="NCBI Taxonomy" id="1220188"/>
    <lineage>
        <taxon>Eukaryota</taxon>
        <taxon>Fungi</taxon>
        <taxon>Dikarya</taxon>
        <taxon>Ascomycota</taxon>
        <taxon>Pezizomycotina</taxon>
        <taxon>Eurotiomycetes</taxon>
        <taxon>Eurotiomycetidae</taxon>
        <taxon>Eurotiales</taxon>
        <taxon>Aspergillaceae</taxon>
        <taxon>Aspergillus</taxon>
        <taxon>Aspergillus subgen. Circumdati</taxon>
    </lineage>
</organism>
<dbReference type="AlphaFoldDB" id="A0A4S3J2X0"/>
<feature type="region of interest" description="Disordered" evidence="2">
    <location>
        <begin position="52"/>
        <end position="72"/>
    </location>
</feature>
<dbReference type="GeneID" id="54327377"/>
<reference evidence="6 7" key="1">
    <citation type="submission" date="2019-03" db="EMBL/GenBank/DDBJ databases">
        <title>The genome sequence of a newly discovered highly antifungal drug resistant Aspergillus species, Aspergillus tanneri NIH 1004.</title>
        <authorList>
            <person name="Mounaud S."/>
            <person name="Singh I."/>
            <person name="Joardar V."/>
            <person name="Pakala S."/>
            <person name="Pakala S."/>
            <person name="Venepally P."/>
            <person name="Hoover J."/>
            <person name="Nierman W."/>
            <person name="Chung J."/>
            <person name="Losada L."/>
        </authorList>
    </citation>
    <scope>NUCLEOTIDE SEQUENCE [LARGE SCALE GENOMIC DNA]</scope>
    <source>
        <strain evidence="6 7">NIH1004</strain>
    </source>
</reference>
<dbReference type="VEuPathDB" id="FungiDB:EYZ11_011632"/>
<gene>
    <name evidence="5" type="ORF">ATNIH1004_004675</name>
    <name evidence="6" type="ORF">EYZ11_011632</name>
</gene>
<evidence type="ECO:0000313" key="7">
    <source>
        <dbReference type="Proteomes" id="UP000308092"/>
    </source>
</evidence>
<protein>
    <recommendedName>
        <fullName evidence="4">DUF155 domain-containing protein</fullName>
    </recommendedName>
</protein>
<sequence>MAHPRGRTPGQRSPHVLVTDSRDNIHSAQPRRRRSPSTRFITVDNILQYTSDVPSMQQRLPPQTSRVRPRSRLASAAGGLIGSSSGVNPSGAGASASTTAATIGRLAAQPHLPPRTTKVSEKLVLLPEAEGVEEKSPDEEEEEEDEDEEEDIVDEELVQRLASEKNIDPESIRQRLLVQRRLGGDFGVDNDIAPLLAEEELLRRRKVPPEKAKSYAERLPKARRAEKLARVTAYCTAQAYKMSLVASFVKDKHGGRTKLYDDCLYTAYHLPLLQGIEGYRLKSSPMIKKPGGKSLLDEEIERNELRDHDDYMVEAEEHSVVGRAEHGSPRHDSEEPRLLPHVEQEDSRIHGGAGSEQMEATHHERPAHGLLSGLVRPSRLPYNVAEMFVFSYGVVVFWNFTERQEKDLLADLAFATSSATGSPAALATMPLLEEDFETEEFHFEYSTEISRPRVYNDMITLRSGDHMIKLAISHGISQSTKLCFFEEAMARQMAEAKDIPRRLAMTGNLGMKREEVFRILGRLFKSRVEVNLSSNMLDVPNFFWESEPTLYPLYIAVREYLEIKPRIQVLNERCRVFLDLAEILSDSVADSKTSHQTWIIIILILISIVVTISEVFLRFGLLSAEKGTTASSVVASLFSSRTLKPLPSCSCPLSNPAVEGGIGMNMTGL</sequence>
<evidence type="ECO:0000259" key="4">
    <source>
        <dbReference type="Pfam" id="PF02582"/>
    </source>
</evidence>
<dbReference type="InterPro" id="IPR003734">
    <property type="entry name" value="DUF155"/>
</dbReference>
<feature type="compositionally biased region" description="Polar residues" evidence="2">
    <location>
        <begin position="52"/>
        <end position="66"/>
    </location>
</feature>